<evidence type="ECO:0000313" key="2">
    <source>
        <dbReference type="Proteomes" id="UP001595975"/>
    </source>
</evidence>
<name>A0ABW0X0N0_9ACTN</name>
<dbReference type="Proteomes" id="UP001595975">
    <property type="component" value="Unassembled WGS sequence"/>
</dbReference>
<accession>A0ABW0X0N0</accession>
<keyword evidence="2" id="KW-1185">Reference proteome</keyword>
<sequence>MSYCDDCASEYCTGHEWCEECGEEICNECCGCDCDDSYCPGPVAHQTGQEY</sequence>
<proteinExistence type="predicted"/>
<dbReference type="EMBL" id="JBHSOF010000014">
    <property type="protein sequence ID" value="MFC5664102.1"/>
    <property type="molecule type" value="Genomic_DNA"/>
</dbReference>
<organism evidence="1 2">
    <name type="scientific">Kitasatospora misakiensis</name>
    <dbReference type="NCBI Taxonomy" id="67330"/>
    <lineage>
        <taxon>Bacteria</taxon>
        <taxon>Bacillati</taxon>
        <taxon>Actinomycetota</taxon>
        <taxon>Actinomycetes</taxon>
        <taxon>Kitasatosporales</taxon>
        <taxon>Streptomycetaceae</taxon>
        <taxon>Kitasatospora</taxon>
    </lineage>
</organism>
<comment type="caution">
    <text evidence="1">The sequence shown here is derived from an EMBL/GenBank/DDBJ whole genome shotgun (WGS) entry which is preliminary data.</text>
</comment>
<protein>
    <submittedName>
        <fullName evidence="1">Uncharacterized protein</fullName>
    </submittedName>
</protein>
<evidence type="ECO:0000313" key="1">
    <source>
        <dbReference type="EMBL" id="MFC5664102.1"/>
    </source>
</evidence>
<dbReference type="RefSeq" id="WP_380225801.1">
    <property type="nucleotide sequence ID" value="NZ_JBHSOF010000014.1"/>
</dbReference>
<gene>
    <name evidence="1" type="ORF">ACFP3U_14050</name>
</gene>
<reference evidence="2" key="1">
    <citation type="journal article" date="2019" name="Int. J. Syst. Evol. Microbiol.">
        <title>The Global Catalogue of Microorganisms (GCM) 10K type strain sequencing project: providing services to taxonomists for standard genome sequencing and annotation.</title>
        <authorList>
            <consortium name="The Broad Institute Genomics Platform"/>
            <consortium name="The Broad Institute Genome Sequencing Center for Infectious Disease"/>
            <person name="Wu L."/>
            <person name="Ma J."/>
        </authorList>
    </citation>
    <scope>NUCLEOTIDE SEQUENCE [LARGE SCALE GENOMIC DNA]</scope>
    <source>
        <strain evidence="2">CGMCC 4.1437</strain>
    </source>
</reference>